<dbReference type="InterPro" id="IPR045595">
    <property type="entry name" value="SufBD_N"/>
</dbReference>
<evidence type="ECO:0000313" key="5">
    <source>
        <dbReference type="Proteomes" id="UP000554286"/>
    </source>
</evidence>
<proteinExistence type="inferred from homology"/>
<organism evidence="4 5">
    <name type="scientific">Roseospira visakhapatnamensis</name>
    <dbReference type="NCBI Taxonomy" id="390880"/>
    <lineage>
        <taxon>Bacteria</taxon>
        <taxon>Pseudomonadati</taxon>
        <taxon>Pseudomonadota</taxon>
        <taxon>Alphaproteobacteria</taxon>
        <taxon>Rhodospirillales</taxon>
        <taxon>Rhodospirillaceae</taxon>
        <taxon>Roseospira</taxon>
    </lineage>
</organism>
<dbReference type="Pfam" id="PF01458">
    <property type="entry name" value="SUFBD_core"/>
    <property type="match status" value="1"/>
</dbReference>
<dbReference type="InterPro" id="IPR011542">
    <property type="entry name" value="SUF_FeS_clus_asmbl_SufD"/>
</dbReference>
<evidence type="ECO:0000259" key="3">
    <source>
        <dbReference type="Pfam" id="PF19295"/>
    </source>
</evidence>
<dbReference type="InterPro" id="IPR055346">
    <property type="entry name" value="Fe-S_cluster_assembly_SufBD"/>
</dbReference>
<protein>
    <submittedName>
        <fullName evidence="4">Fe-S cluster assembly protein SufD</fullName>
    </submittedName>
</protein>
<feature type="domain" description="SUF system FeS cluster assembly SufBD N-terminal" evidence="3">
    <location>
        <begin position="100"/>
        <end position="164"/>
    </location>
</feature>
<feature type="domain" description="SUF system FeS cluster assembly SufBD core" evidence="2">
    <location>
        <begin position="176"/>
        <end position="403"/>
    </location>
</feature>
<dbReference type="AlphaFoldDB" id="A0A7W6W8T4"/>
<dbReference type="InterPro" id="IPR037284">
    <property type="entry name" value="SUF_FeS_clus_asmbl_SufBD_sf"/>
</dbReference>
<comment type="similarity">
    <text evidence="1">Belongs to the iron-sulfur cluster assembly SufBD family.</text>
</comment>
<accession>A0A7W6W8T4</accession>
<evidence type="ECO:0000259" key="2">
    <source>
        <dbReference type="Pfam" id="PF01458"/>
    </source>
</evidence>
<dbReference type="PANTHER" id="PTHR43575">
    <property type="entry name" value="PROTEIN ABCI7, CHLOROPLASTIC"/>
    <property type="match status" value="1"/>
</dbReference>
<dbReference type="PANTHER" id="PTHR43575:SF1">
    <property type="entry name" value="PROTEIN ABCI7, CHLOROPLASTIC"/>
    <property type="match status" value="1"/>
</dbReference>
<comment type="caution">
    <text evidence="4">The sequence shown here is derived from an EMBL/GenBank/DDBJ whole genome shotgun (WGS) entry which is preliminary data.</text>
</comment>
<dbReference type="Pfam" id="PF19295">
    <property type="entry name" value="SufBD_N"/>
    <property type="match status" value="1"/>
</dbReference>
<name>A0A7W6W8T4_9PROT</name>
<dbReference type="RefSeq" id="WP_184042977.1">
    <property type="nucleotide sequence ID" value="NZ_JACIGK010000005.1"/>
</dbReference>
<dbReference type="GO" id="GO:0016226">
    <property type="term" value="P:iron-sulfur cluster assembly"/>
    <property type="evidence" value="ECO:0007669"/>
    <property type="project" value="InterPro"/>
</dbReference>
<reference evidence="4 5" key="1">
    <citation type="submission" date="2020-08" db="EMBL/GenBank/DDBJ databases">
        <title>Genome sequencing of Purple Non-Sulfur Bacteria from various extreme environments.</title>
        <authorList>
            <person name="Mayer M."/>
        </authorList>
    </citation>
    <scope>NUCLEOTIDE SEQUENCE [LARGE SCALE GENOMIC DNA]</scope>
    <source>
        <strain evidence="4 5">JA131</strain>
    </source>
</reference>
<dbReference type="InterPro" id="IPR000825">
    <property type="entry name" value="SUF_FeS_clus_asmbl_SufBD_core"/>
</dbReference>
<gene>
    <name evidence="4" type="ORF">GGD89_000973</name>
</gene>
<dbReference type="SUPFAM" id="SSF101960">
    <property type="entry name" value="Stabilizer of iron transporter SufD"/>
    <property type="match status" value="1"/>
</dbReference>
<evidence type="ECO:0000313" key="4">
    <source>
        <dbReference type="EMBL" id="MBB4265355.1"/>
    </source>
</evidence>
<keyword evidence="5" id="KW-1185">Reference proteome</keyword>
<dbReference type="Proteomes" id="UP000554286">
    <property type="component" value="Unassembled WGS sequence"/>
</dbReference>
<dbReference type="EMBL" id="JACIGK010000005">
    <property type="protein sequence ID" value="MBB4265355.1"/>
    <property type="molecule type" value="Genomic_DNA"/>
</dbReference>
<dbReference type="NCBIfam" id="TIGR01981">
    <property type="entry name" value="sufD"/>
    <property type="match status" value="1"/>
</dbReference>
<evidence type="ECO:0000256" key="1">
    <source>
        <dbReference type="ARBA" id="ARBA00043967"/>
    </source>
</evidence>
<sequence>MTETLDLIPLAPDEVTLGVNEPAWLADLRRAGLSVYRGQGLPTVRVEAWKYTSLAGLRKIDHVRDDGTLGLSDWGGRGALDLPDAHTVTLVNGRPVGVPDALPVGVRVASLAHLLETEPDLLTPYLGRGADLSDTPMGALNAALMADGLVVLVAPGVALDRPLHMISVTEAPDHARHIHPRHLVVLGAGADATLVESRVTAPGAAPTLTNMVTDMVVGERARLRHLSLANGGAEAVDLGLTTVTVGAEAAYDAFTLTLGGRLVRHEGCVRLAGAGAETRLRGAYGVREAQHVDTTLRVDHAVADTTSDQVFKGVVDAGGRGVFQGKTLVRRDAQRSDGGQLHKALVLSRDAEVYTKPELEIYADDVKCGHGATVGELDADQLFYLMARGITEADARALLVEAFLDDVVEAVPEGALRDAFLDAVRAWQARRHAVTWQA</sequence>